<protein>
    <recommendedName>
        <fullName evidence="2">Protein kinase domain-containing protein</fullName>
    </recommendedName>
</protein>
<feature type="compositionally biased region" description="Basic and acidic residues" evidence="1">
    <location>
        <begin position="126"/>
        <end position="135"/>
    </location>
</feature>
<feature type="compositionally biased region" description="Basic and acidic residues" evidence="1">
    <location>
        <begin position="82"/>
        <end position="92"/>
    </location>
</feature>
<dbReference type="PROSITE" id="PS50011">
    <property type="entry name" value="PROTEIN_KINASE_DOM"/>
    <property type="match status" value="1"/>
</dbReference>
<evidence type="ECO:0000259" key="2">
    <source>
        <dbReference type="PROSITE" id="PS50011"/>
    </source>
</evidence>
<proteinExistence type="predicted"/>
<gene>
    <name evidence="3" type="ORF">C8F04DRAFT_1097495</name>
</gene>
<dbReference type="EMBL" id="JARJCM010000049">
    <property type="protein sequence ID" value="KAJ7035504.1"/>
    <property type="molecule type" value="Genomic_DNA"/>
</dbReference>
<accession>A0AAD6SXJ3</accession>
<feature type="region of interest" description="Disordered" evidence="1">
    <location>
        <begin position="263"/>
        <end position="326"/>
    </location>
</feature>
<evidence type="ECO:0000256" key="1">
    <source>
        <dbReference type="SAM" id="MobiDB-lite"/>
    </source>
</evidence>
<dbReference type="AlphaFoldDB" id="A0AAD6SXJ3"/>
<evidence type="ECO:0000313" key="3">
    <source>
        <dbReference type="EMBL" id="KAJ7035504.1"/>
    </source>
</evidence>
<dbReference type="GO" id="GO:0005524">
    <property type="term" value="F:ATP binding"/>
    <property type="evidence" value="ECO:0007669"/>
    <property type="project" value="InterPro"/>
</dbReference>
<name>A0AAD6SXJ3_9AGAR</name>
<dbReference type="InterPro" id="IPR011009">
    <property type="entry name" value="Kinase-like_dom_sf"/>
</dbReference>
<dbReference type="SUPFAM" id="SSF56112">
    <property type="entry name" value="Protein kinase-like (PK-like)"/>
    <property type="match status" value="1"/>
</dbReference>
<dbReference type="Gene3D" id="1.10.510.10">
    <property type="entry name" value="Transferase(Phosphotransferase) domain 1"/>
    <property type="match status" value="1"/>
</dbReference>
<feature type="compositionally biased region" description="Low complexity" evidence="1">
    <location>
        <begin position="266"/>
        <end position="282"/>
    </location>
</feature>
<dbReference type="Proteomes" id="UP001218188">
    <property type="component" value="Unassembled WGS sequence"/>
</dbReference>
<keyword evidence="4" id="KW-1185">Reference proteome</keyword>
<feature type="compositionally biased region" description="Acidic residues" evidence="1">
    <location>
        <begin position="104"/>
        <end position="125"/>
    </location>
</feature>
<feature type="domain" description="Protein kinase" evidence="2">
    <location>
        <begin position="338"/>
        <end position="512"/>
    </location>
</feature>
<dbReference type="GO" id="GO:0004672">
    <property type="term" value="F:protein kinase activity"/>
    <property type="evidence" value="ECO:0007669"/>
    <property type="project" value="InterPro"/>
</dbReference>
<organism evidence="3 4">
    <name type="scientific">Mycena alexandri</name>
    <dbReference type="NCBI Taxonomy" id="1745969"/>
    <lineage>
        <taxon>Eukaryota</taxon>
        <taxon>Fungi</taxon>
        <taxon>Dikarya</taxon>
        <taxon>Basidiomycota</taxon>
        <taxon>Agaricomycotina</taxon>
        <taxon>Agaricomycetes</taxon>
        <taxon>Agaricomycetidae</taxon>
        <taxon>Agaricales</taxon>
        <taxon>Marasmiineae</taxon>
        <taxon>Mycenaceae</taxon>
        <taxon>Mycena</taxon>
    </lineage>
</organism>
<feature type="compositionally biased region" description="Gly residues" evidence="1">
    <location>
        <begin position="136"/>
        <end position="156"/>
    </location>
</feature>
<sequence>MVRHNGTFAHLTSYNLGLIMTRHRATQTLGISDFVEYSDAPILRATALTVYAYNDAVERYDEHVARGQPLWIKDPYRGETKAAQAAEKEAAKRKARNVAAPSSSEDEDNDDDDDSEDDHDNDDGGNDSKSDHDDGPSGGNGGARGGAGGGGGGDYPGSGSAPSRGGPGGNDGSGSEAKGSAAREARATKWAGRTRGASYLDLGVSLRHTSVDLSPSLILQCVHLAFKVPKKHLTPVQDDSSVHFPEGLGLGAALQEYPLDQRRRLSAGSARSSASSASTRTSVPSLFSEQASSTPTSPSTTASFAHASRDSSPFPEKANHHANPHPSISATVCDAAGILIDDVLGESAIGTVWSGKMILEDDSDDDSSIAIAVKMAVPRNNGDEEENERDAICWESSVCDVLAQSGKQGISPQCYGAFEDRTGTVALVLDNAGTALKSFKTPRKRSRRALFAKAIEMHSVGICHNDLVPRNIIQDSKGELTIVDFHIADLDHRCPGKDKCRELLKFRAALNL</sequence>
<comment type="caution">
    <text evidence="3">The sequence shown here is derived from an EMBL/GenBank/DDBJ whole genome shotgun (WGS) entry which is preliminary data.</text>
</comment>
<evidence type="ECO:0000313" key="4">
    <source>
        <dbReference type="Proteomes" id="UP001218188"/>
    </source>
</evidence>
<dbReference type="InterPro" id="IPR000719">
    <property type="entry name" value="Prot_kinase_dom"/>
</dbReference>
<reference evidence="3" key="1">
    <citation type="submission" date="2023-03" db="EMBL/GenBank/DDBJ databases">
        <title>Massive genome expansion in bonnet fungi (Mycena s.s.) driven by repeated elements and novel gene families across ecological guilds.</title>
        <authorList>
            <consortium name="Lawrence Berkeley National Laboratory"/>
            <person name="Harder C.B."/>
            <person name="Miyauchi S."/>
            <person name="Viragh M."/>
            <person name="Kuo A."/>
            <person name="Thoen E."/>
            <person name="Andreopoulos B."/>
            <person name="Lu D."/>
            <person name="Skrede I."/>
            <person name="Drula E."/>
            <person name="Henrissat B."/>
            <person name="Morin E."/>
            <person name="Kohler A."/>
            <person name="Barry K."/>
            <person name="LaButti K."/>
            <person name="Morin E."/>
            <person name="Salamov A."/>
            <person name="Lipzen A."/>
            <person name="Mereny Z."/>
            <person name="Hegedus B."/>
            <person name="Baldrian P."/>
            <person name="Stursova M."/>
            <person name="Weitz H."/>
            <person name="Taylor A."/>
            <person name="Grigoriev I.V."/>
            <person name="Nagy L.G."/>
            <person name="Martin F."/>
            <person name="Kauserud H."/>
        </authorList>
    </citation>
    <scope>NUCLEOTIDE SEQUENCE</scope>
    <source>
        <strain evidence="3">CBHHK200</strain>
    </source>
</reference>
<feature type="region of interest" description="Disordered" evidence="1">
    <location>
        <begin position="82"/>
        <end position="189"/>
    </location>
</feature>
<feature type="compositionally biased region" description="Low complexity" evidence="1">
    <location>
        <begin position="291"/>
        <end position="306"/>
    </location>
</feature>